<protein>
    <recommendedName>
        <fullName evidence="2">Flavin reductase like domain-containing protein</fullName>
    </recommendedName>
</protein>
<feature type="domain" description="Flavin reductase like" evidence="2">
    <location>
        <begin position="27"/>
        <end position="114"/>
    </location>
</feature>
<evidence type="ECO:0000256" key="1">
    <source>
        <dbReference type="SAM" id="MobiDB-lite"/>
    </source>
</evidence>
<name>A0AAV5GTU6_9BASI</name>
<dbReference type="AlphaFoldDB" id="A0AAV5GTU6"/>
<organism evidence="3 4">
    <name type="scientific">Rhodotorula paludigena</name>
    <dbReference type="NCBI Taxonomy" id="86838"/>
    <lineage>
        <taxon>Eukaryota</taxon>
        <taxon>Fungi</taxon>
        <taxon>Dikarya</taxon>
        <taxon>Basidiomycota</taxon>
        <taxon>Pucciniomycotina</taxon>
        <taxon>Microbotryomycetes</taxon>
        <taxon>Sporidiobolales</taxon>
        <taxon>Sporidiobolaceae</taxon>
        <taxon>Rhodotorula</taxon>
    </lineage>
</organism>
<comment type="caution">
    <text evidence="3">The sequence shown here is derived from an EMBL/GenBank/DDBJ whole genome shotgun (WGS) entry which is preliminary data.</text>
</comment>
<proteinExistence type="predicted"/>
<keyword evidence="4" id="KW-1185">Reference proteome</keyword>
<dbReference type="GO" id="GO:0010181">
    <property type="term" value="F:FMN binding"/>
    <property type="evidence" value="ECO:0007669"/>
    <property type="project" value="InterPro"/>
</dbReference>
<evidence type="ECO:0000313" key="3">
    <source>
        <dbReference type="EMBL" id="GJN92925.1"/>
    </source>
</evidence>
<dbReference type="SUPFAM" id="SSF50475">
    <property type="entry name" value="FMN-binding split barrel"/>
    <property type="match status" value="1"/>
</dbReference>
<reference evidence="3 4" key="1">
    <citation type="submission" date="2021-12" db="EMBL/GenBank/DDBJ databases">
        <title>High titer production of polyol ester of fatty acids by Rhodotorula paludigena BS15 towards product separation-free biomass refinery.</title>
        <authorList>
            <person name="Mano J."/>
            <person name="Ono H."/>
            <person name="Tanaka T."/>
            <person name="Naito K."/>
            <person name="Sushida H."/>
            <person name="Ike M."/>
            <person name="Tokuyasu K."/>
            <person name="Kitaoka M."/>
        </authorList>
    </citation>
    <scope>NUCLEOTIDE SEQUENCE [LARGE SCALE GENOMIC DNA]</scope>
    <source>
        <strain evidence="3 4">BS15</strain>
    </source>
</reference>
<dbReference type="Proteomes" id="UP001342314">
    <property type="component" value="Unassembled WGS sequence"/>
</dbReference>
<accession>A0AAV5GTU6</accession>
<dbReference type="PANTHER" id="PTHR43812:SF2">
    <property type="entry name" value="FLAVIN REDUCTASE LIKE DOMAIN-CONTAINING PROTEIN"/>
    <property type="match status" value="1"/>
</dbReference>
<dbReference type="InterPro" id="IPR002563">
    <property type="entry name" value="Flavin_Rdtase-like_dom"/>
</dbReference>
<gene>
    <name evidence="3" type="ORF">Rhopal_005968-T1</name>
</gene>
<dbReference type="Gene3D" id="2.30.110.10">
    <property type="entry name" value="Electron Transport, Fmn-binding Protein, Chain A"/>
    <property type="match status" value="1"/>
</dbReference>
<feature type="region of interest" description="Disordered" evidence="1">
    <location>
        <begin position="179"/>
        <end position="203"/>
    </location>
</feature>
<dbReference type="PANTHER" id="PTHR43812">
    <property type="entry name" value="BLR2425 PROTEIN"/>
    <property type="match status" value="1"/>
</dbReference>
<sequence length="203" mass="22393">MVYYEPGVTDHGLPFSPFKACVVPRPFNNLTFDPPMVMFSANQKPEDGLSKDTVINAERDGEFCWSLATWDLREAVNITAEQVPYGEDEFKLAGLTKQSGRLVKAPMVQESPVKIVIGRVVAVHIDDRVLTNGLIDISKTVPIARCGYWQYAKITETFEMVMPGDSRVRAGLEGSAKANGEMKTGAYERQDGEADPETMTATV</sequence>
<dbReference type="InterPro" id="IPR012349">
    <property type="entry name" value="Split_barrel_FMN-bd"/>
</dbReference>
<dbReference type="Pfam" id="PF01613">
    <property type="entry name" value="Flavin_Reduct"/>
    <property type="match status" value="1"/>
</dbReference>
<evidence type="ECO:0000259" key="2">
    <source>
        <dbReference type="Pfam" id="PF01613"/>
    </source>
</evidence>
<dbReference type="EMBL" id="BQKY01000012">
    <property type="protein sequence ID" value="GJN92925.1"/>
    <property type="molecule type" value="Genomic_DNA"/>
</dbReference>
<evidence type="ECO:0000313" key="4">
    <source>
        <dbReference type="Proteomes" id="UP001342314"/>
    </source>
</evidence>